<dbReference type="eggNOG" id="COG3712">
    <property type="taxonomic scope" value="Bacteria"/>
</dbReference>
<dbReference type="InterPro" id="IPR006860">
    <property type="entry name" value="FecR"/>
</dbReference>
<dbReference type="PANTHER" id="PTHR30273">
    <property type="entry name" value="PERIPLASMIC SIGNAL SENSOR AND SIGMA FACTOR ACTIVATOR FECR-RELATED"/>
    <property type="match status" value="1"/>
</dbReference>
<feature type="domain" description="FecR protein" evidence="2">
    <location>
        <begin position="170"/>
        <end position="262"/>
    </location>
</feature>
<dbReference type="GO" id="GO:0016989">
    <property type="term" value="F:sigma factor antagonist activity"/>
    <property type="evidence" value="ECO:0007669"/>
    <property type="project" value="TreeGrafter"/>
</dbReference>
<dbReference type="PANTHER" id="PTHR30273:SF2">
    <property type="entry name" value="PROTEIN FECR"/>
    <property type="match status" value="1"/>
</dbReference>
<proteinExistence type="predicted"/>
<feature type="region of interest" description="Disordered" evidence="1">
    <location>
        <begin position="71"/>
        <end position="93"/>
    </location>
</feature>
<dbReference type="EMBL" id="CP001998">
    <property type="protein sequence ID" value="ADE53998.1"/>
    <property type="molecule type" value="Genomic_DNA"/>
</dbReference>
<feature type="compositionally biased region" description="Polar residues" evidence="1">
    <location>
        <begin position="75"/>
        <end position="84"/>
    </location>
</feature>
<dbReference type="Proteomes" id="UP000000925">
    <property type="component" value="Chromosome"/>
</dbReference>
<evidence type="ECO:0000313" key="3">
    <source>
        <dbReference type="EMBL" id="ADE53998.1"/>
    </source>
</evidence>
<sequence length="444" mass="49220">MTQLPKEQQALVDSYFVGELDSDELRQLEVLLNETPAVRQYFASVARDEWLLQNIHHDGLKNADSMDSVVHFPSPISTEPSTGHSEPAHKQRSPRPWLKWAGIAAILTLGIGLGSMFKLVPHMEIAPALSSAPIAHVTETFSLENTLIEVTNGEGSRALTSGDEIFAGDNINVPKGARLSFQYAGEDTAIDVSSQAYLSVQSDAGSKVIDLERGRIHASVDKQPAGKPMRIVTGDAEVVVIGTAFEVTADDFTQVAVTSGTVDFKSRDLEQQLTIDAGYIARSTHEDDWIRRSFENRSYEPKFDTSINQQYHKNFIAVDPDRDYVAFLKFDFDQLNGSILEANLRLRVARRGQDYGGHGTVRLFYVPYYSSEENVVDGPQVEVAKYTGKVGAGMDLVFDVKTEMLRDGINAFIIKLDKNGNDFWFSSSEGDNPPELTLKIENHE</sequence>
<dbReference type="STRING" id="583355.Caka_0976"/>
<accession>D5ER05</accession>
<dbReference type="InterPro" id="IPR012373">
    <property type="entry name" value="Ferrdict_sens_TM"/>
</dbReference>
<evidence type="ECO:0000256" key="1">
    <source>
        <dbReference type="SAM" id="MobiDB-lite"/>
    </source>
</evidence>
<organism evidence="3 4">
    <name type="scientific">Coraliomargarita akajimensis (strain DSM 45221 / IAM 15411 / JCM 23193 / KCTC 12865 / 04OKA010-24)</name>
    <dbReference type="NCBI Taxonomy" id="583355"/>
    <lineage>
        <taxon>Bacteria</taxon>
        <taxon>Pseudomonadati</taxon>
        <taxon>Verrucomicrobiota</taxon>
        <taxon>Opitutia</taxon>
        <taxon>Puniceicoccales</taxon>
        <taxon>Coraliomargaritaceae</taxon>
        <taxon>Coraliomargarita</taxon>
    </lineage>
</organism>
<gene>
    <name evidence="3" type="ordered locus">Caka_0976</name>
</gene>
<dbReference type="AlphaFoldDB" id="D5ER05"/>
<protein>
    <submittedName>
        <fullName evidence="3">Anti-FecI sigma factor, FecR</fullName>
    </submittedName>
</protein>
<name>D5ER05_CORAD</name>
<dbReference type="Pfam" id="PF04773">
    <property type="entry name" value="FecR"/>
    <property type="match status" value="1"/>
</dbReference>
<dbReference type="HOGENOM" id="CLU_616376_0_0_0"/>
<evidence type="ECO:0000313" key="4">
    <source>
        <dbReference type="Proteomes" id="UP000000925"/>
    </source>
</evidence>
<keyword evidence="4" id="KW-1185">Reference proteome</keyword>
<dbReference type="Gene3D" id="2.60.120.1440">
    <property type="match status" value="1"/>
</dbReference>
<dbReference type="KEGG" id="caa:Caka_0976"/>
<dbReference type="RefSeq" id="WP_013042722.1">
    <property type="nucleotide sequence ID" value="NC_014008.1"/>
</dbReference>
<evidence type="ECO:0000259" key="2">
    <source>
        <dbReference type="Pfam" id="PF04773"/>
    </source>
</evidence>
<reference evidence="3 4" key="1">
    <citation type="journal article" date="2010" name="Stand. Genomic Sci.">
        <title>Complete genome sequence of Coraliomargarita akajimensis type strain (04OKA010-24).</title>
        <authorList>
            <person name="Mavromatis K."/>
            <person name="Abt B."/>
            <person name="Brambilla E."/>
            <person name="Lapidus A."/>
            <person name="Copeland A."/>
            <person name="Deshpande S."/>
            <person name="Nolan M."/>
            <person name="Lucas S."/>
            <person name="Tice H."/>
            <person name="Cheng J.F."/>
            <person name="Han C."/>
            <person name="Detter J.C."/>
            <person name="Woyke T."/>
            <person name="Goodwin L."/>
            <person name="Pitluck S."/>
            <person name="Held B."/>
            <person name="Brettin T."/>
            <person name="Tapia R."/>
            <person name="Ivanova N."/>
            <person name="Mikhailova N."/>
            <person name="Pati A."/>
            <person name="Liolios K."/>
            <person name="Chen A."/>
            <person name="Palaniappan K."/>
            <person name="Land M."/>
            <person name="Hauser L."/>
            <person name="Chang Y.J."/>
            <person name="Jeffries C.D."/>
            <person name="Rohde M."/>
            <person name="Goker M."/>
            <person name="Bristow J."/>
            <person name="Eisen J.A."/>
            <person name="Markowitz V."/>
            <person name="Hugenholtz P."/>
            <person name="Klenk H.P."/>
            <person name="Kyrpides N.C."/>
        </authorList>
    </citation>
    <scope>NUCLEOTIDE SEQUENCE [LARGE SCALE GENOMIC DNA]</scope>
    <source>
        <strain evidence="4">DSM 45221 / IAM 15411 / JCM 23193 / KCTC 12865</strain>
    </source>
</reference>